<name>A0ABQ5DIF5_9ASTR</name>
<reference evidence="1" key="1">
    <citation type="journal article" date="2022" name="Int. J. Mol. Sci.">
        <title>Draft Genome of Tanacetum Coccineum: Genomic Comparison of Closely Related Tanacetum-Family Plants.</title>
        <authorList>
            <person name="Yamashiro T."/>
            <person name="Shiraishi A."/>
            <person name="Nakayama K."/>
            <person name="Satake H."/>
        </authorList>
    </citation>
    <scope>NUCLEOTIDE SEQUENCE</scope>
</reference>
<dbReference type="Proteomes" id="UP001151760">
    <property type="component" value="Unassembled WGS sequence"/>
</dbReference>
<evidence type="ECO:0000313" key="1">
    <source>
        <dbReference type="EMBL" id="GJT38068.1"/>
    </source>
</evidence>
<organism evidence="1 2">
    <name type="scientific">Tanacetum coccineum</name>
    <dbReference type="NCBI Taxonomy" id="301880"/>
    <lineage>
        <taxon>Eukaryota</taxon>
        <taxon>Viridiplantae</taxon>
        <taxon>Streptophyta</taxon>
        <taxon>Embryophyta</taxon>
        <taxon>Tracheophyta</taxon>
        <taxon>Spermatophyta</taxon>
        <taxon>Magnoliopsida</taxon>
        <taxon>eudicotyledons</taxon>
        <taxon>Gunneridae</taxon>
        <taxon>Pentapetalae</taxon>
        <taxon>asterids</taxon>
        <taxon>campanulids</taxon>
        <taxon>Asterales</taxon>
        <taxon>Asteraceae</taxon>
        <taxon>Asteroideae</taxon>
        <taxon>Anthemideae</taxon>
        <taxon>Anthemidinae</taxon>
        <taxon>Tanacetum</taxon>
    </lineage>
</organism>
<accession>A0ABQ5DIF5</accession>
<evidence type="ECO:0000313" key="2">
    <source>
        <dbReference type="Proteomes" id="UP001151760"/>
    </source>
</evidence>
<dbReference type="EMBL" id="BQNB010015274">
    <property type="protein sequence ID" value="GJT38068.1"/>
    <property type="molecule type" value="Genomic_DNA"/>
</dbReference>
<comment type="caution">
    <text evidence="1">The sequence shown here is derived from an EMBL/GenBank/DDBJ whole genome shotgun (WGS) entry which is preliminary data.</text>
</comment>
<protein>
    <submittedName>
        <fullName evidence="1">Uncharacterized protein</fullName>
    </submittedName>
</protein>
<proteinExistence type="predicted"/>
<gene>
    <name evidence="1" type="ORF">Tco_0937933</name>
</gene>
<reference evidence="1" key="2">
    <citation type="submission" date="2022-01" db="EMBL/GenBank/DDBJ databases">
        <authorList>
            <person name="Yamashiro T."/>
            <person name="Shiraishi A."/>
            <person name="Satake H."/>
            <person name="Nakayama K."/>
        </authorList>
    </citation>
    <scope>NUCLEOTIDE SEQUENCE</scope>
</reference>
<sequence length="188" mass="20137">MSDSEDSTITYTVVSSPFEGLSDIGSPGVDGPPVIPEDPYAYVATAFQAPPSLDYVPGPEEPYPTYPLGYRAAMIRLRAETPSTSHPLPLNTPPSRTPPLLPIPLPNPSPPLLLPSTDRRADMPEVCLPPRKRSCIALGPRYEVGKSSSAPTAGPTGGFRADYGFVATLDDEIRRDPERDVGYGITDT</sequence>
<keyword evidence="2" id="KW-1185">Reference proteome</keyword>